<dbReference type="PANTHER" id="PTHR28093:SF1">
    <property type="entry name" value="MORPHOGENESIS-RELATED PROTEIN MSB1"/>
    <property type="match status" value="1"/>
</dbReference>
<dbReference type="OrthoDB" id="3362494at2759"/>
<protein>
    <recommendedName>
        <fullName evidence="4">Meiotically up-regulated protein Msb1/Mug8 domain-containing protein</fullName>
    </recommendedName>
</protein>
<organism evidence="2 3">
    <name type="scientific">Amanita muscaria (strain Koide BX008)</name>
    <dbReference type="NCBI Taxonomy" id="946122"/>
    <lineage>
        <taxon>Eukaryota</taxon>
        <taxon>Fungi</taxon>
        <taxon>Dikarya</taxon>
        <taxon>Basidiomycota</taxon>
        <taxon>Agaricomycotina</taxon>
        <taxon>Agaricomycetes</taxon>
        <taxon>Agaricomycetidae</taxon>
        <taxon>Agaricales</taxon>
        <taxon>Pluteineae</taxon>
        <taxon>Amanitaceae</taxon>
        <taxon>Amanita</taxon>
    </lineage>
</organism>
<evidence type="ECO:0000256" key="1">
    <source>
        <dbReference type="SAM" id="MobiDB-lite"/>
    </source>
</evidence>
<feature type="region of interest" description="Disordered" evidence="1">
    <location>
        <begin position="645"/>
        <end position="664"/>
    </location>
</feature>
<gene>
    <name evidence="2" type="ORF">M378DRAFT_85208</name>
</gene>
<feature type="non-terminal residue" evidence="2">
    <location>
        <position position="1"/>
    </location>
</feature>
<keyword evidence="3" id="KW-1185">Reference proteome</keyword>
<reference evidence="2 3" key="1">
    <citation type="submission" date="2014-04" db="EMBL/GenBank/DDBJ databases">
        <title>Evolutionary Origins and Diversification of the Mycorrhizal Mutualists.</title>
        <authorList>
            <consortium name="DOE Joint Genome Institute"/>
            <consortium name="Mycorrhizal Genomics Consortium"/>
            <person name="Kohler A."/>
            <person name="Kuo A."/>
            <person name="Nagy L.G."/>
            <person name="Floudas D."/>
            <person name="Copeland A."/>
            <person name="Barry K.W."/>
            <person name="Cichocki N."/>
            <person name="Veneault-Fourrey C."/>
            <person name="LaButti K."/>
            <person name="Lindquist E.A."/>
            <person name="Lipzen A."/>
            <person name="Lundell T."/>
            <person name="Morin E."/>
            <person name="Murat C."/>
            <person name="Riley R."/>
            <person name="Ohm R."/>
            <person name="Sun H."/>
            <person name="Tunlid A."/>
            <person name="Henrissat B."/>
            <person name="Grigoriev I.V."/>
            <person name="Hibbett D.S."/>
            <person name="Martin F."/>
        </authorList>
    </citation>
    <scope>NUCLEOTIDE SEQUENCE [LARGE SCALE GENOMIC DNA]</scope>
    <source>
        <strain evidence="2 3">Koide BX008</strain>
    </source>
</reference>
<evidence type="ECO:0000313" key="2">
    <source>
        <dbReference type="EMBL" id="KIL59331.1"/>
    </source>
</evidence>
<proteinExistence type="predicted"/>
<dbReference type="EMBL" id="KN818317">
    <property type="protein sequence ID" value="KIL59331.1"/>
    <property type="molecule type" value="Genomic_DNA"/>
</dbReference>
<feature type="region of interest" description="Disordered" evidence="1">
    <location>
        <begin position="849"/>
        <end position="878"/>
    </location>
</feature>
<accession>A0A0C2WRG1</accession>
<dbReference type="InterPro" id="IPR037508">
    <property type="entry name" value="Msb1/Mug8"/>
</dbReference>
<feature type="compositionally biased region" description="Polar residues" evidence="1">
    <location>
        <begin position="748"/>
        <end position="759"/>
    </location>
</feature>
<feature type="compositionally biased region" description="Polar residues" evidence="1">
    <location>
        <begin position="852"/>
        <end position="878"/>
    </location>
</feature>
<dbReference type="STRING" id="946122.A0A0C2WRG1"/>
<evidence type="ECO:0000313" key="3">
    <source>
        <dbReference type="Proteomes" id="UP000054549"/>
    </source>
</evidence>
<evidence type="ECO:0008006" key="4">
    <source>
        <dbReference type="Google" id="ProtNLM"/>
    </source>
</evidence>
<dbReference type="Proteomes" id="UP000054549">
    <property type="component" value="Unassembled WGS sequence"/>
</dbReference>
<dbReference type="HOGENOM" id="CLU_002468_0_0_1"/>
<dbReference type="PANTHER" id="PTHR28093">
    <property type="entry name" value="MORPHOGENESIS-RELATED PROTEIN MSB1"/>
    <property type="match status" value="1"/>
</dbReference>
<feature type="compositionally biased region" description="Basic and acidic residues" evidence="1">
    <location>
        <begin position="649"/>
        <end position="664"/>
    </location>
</feature>
<dbReference type="InParanoid" id="A0A0C2WRG1"/>
<dbReference type="AlphaFoldDB" id="A0A0C2WRG1"/>
<sequence>PPGHFQTFLDDLSPTIQAITNTVLILLIRLTANSTSSGHTPPTLSPLFGPLFFGLGPASLAFHHVYLHYLRTANAMEHIILAFIRWQDTPRSGPSGSASAALGVPARLKDWIKRYPASLPFLNDPKKDTTPQPRKGARTVRVLNVRRNVRLYSTDLVRIAATWGSRATPRSSAGPSNALYSSKEWERVAPSTLKLPPKYSEAFKKRMNMPPNFHPDCGSGYEMLSVTSASSTSSYMLSVSSASSAASGPSEKFGSLTLNPREGEDRFRSLTDMRWGEFESMGFGGIGEGDKKLEFDLTEGARQERNKKRQTLSWNDFSAAGFSRTDAPLSTTLQFTGPALNTVASWPSQKVEISKKLKKAEKSLPHFGWDTEPVVFNEEVIEEAFLDVFCDLIYGGGWMDGERYEEIDRDSNWALVEFKSTPPGTTTTSGTADPRIAAMAVLFEEFVPIEYRQMLSQSSTAKRRLPSLFASKSKQWKPAATLNGRPYEVGHVPRSPSYREVEFEGLLQAENSTKVISATPKPRGVSMISTATTPPATPQSAHFNIPPVPPLPTKYSAESAVPPVPPVPAIPAKFIEPPPRPATAIDTNGLSFDPLMTPAAAKRMSRFRLPATVPIPSPSSRRKSMVPPAQYSIVEFETRLASYSDDEYKDANETESVKQQRRQSKDDAWVDILVGDRTRMLGDQDAKKKSLRGAHSDPDIASMEVAQVLAAVKNRSPSPPSMMDRVDRDYGLDQHLQGLDIDEIETAPRTSDATRSSAYSDRRESGDVEDEDEEQPEVAEGANGGLKDAVVKAKMKARQGRPGYFDIHPERRHQLQTVDIEDEIRAKLARDDSDEEDAEHETHSTAVAAELTSLTPAPQVQTTNGQHISSSDSKLPQSRTAALIEMYRERERGEATSPVPPPVAPTPTVPQVVNIPPAPVVAPASRIPVRPLPSPTELALPTLAGAVPHDLVPEDADWPGPIRYEHGAPLHNVIEEEDEEQYI</sequence>
<feature type="compositionally biased region" description="Acidic residues" evidence="1">
    <location>
        <begin position="767"/>
        <end position="777"/>
    </location>
</feature>
<name>A0A0C2WRG1_AMAMK</name>
<feature type="region of interest" description="Disordered" evidence="1">
    <location>
        <begin position="739"/>
        <end position="787"/>
    </location>
</feature>